<dbReference type="EMBL" id="RWGY01000011">
    <property type="protein sequence ID" value="TVU28077.1"/>
    <property type="molecule type" value="Genomic_DNA"/>
</dbReference>
<keyword evidence="4 7" id="KW-0378">Hydrolase</keyword>
<sequence length="710" mass="79389">MAEQDGAAVESQPDSIPEIGAENGDENADQHQPFFSMCQPLRSVPYSNSWEGVCAPAANYPVTLESKSWSPPSIDKEADLVQDEMDMEKSKDDFDVPDGESNQQLDVLSTEQPSPNQNKWDSWPIETNQQLLPLNSNQPSCNIGIAPCDMEPKQFLFPFSYRRQPKYVGAGLSNMGNTCFLNSTLQCITHTMPLVLKLRSIDHSTPCSYDEDGFCSFCALKEHVDESIRMSGSVIMPVKFRDNLRKLSPDFRPGQQEDAHEFLSCLLDNLHKCTIDPGSKGKGSSFDEESMVKQVFGGQLKSQLSCCECGHNSETFEPFLDLSLEINQVDNLVHALESFTKVEQIGDSEEKLTCEHCKAKVCKNKQLTLDKAPDVLAFHLKRFTTIDNSIEKIDKHVAYPSELDLKPFHSNPDTAGELKYDLYGVVEHSGLLPNYGHYVCTIRSSPNTWYLMNDSHVDSISGASALNQEAYILFYVRQGKFPWFSSLLDGKDAQLDDTSRGASPVSVLENIDPNCPTSSGEGTSSSSEDKLMKNETRHCKELEKDETSQCRSSFLPREASKESGAPNSSSIENEISPCRVSRQDDTSVRYPCTMEATNLDRPSTPPRSKRLFPANDLSVFEYENFDDEETPLIPELKFKPKAKKAKAASASKAIKGSCVDQNATRLMRNMPSRRRQGFLECMPTQHNAKQESRRCPASDPLDKKKRKMVC</sequence>
<feature type="region of interest" description="Disordered" evidence="8">
    <location>
        <begin position="1"/>
        <end position="32"/>
    </location>
</feature>
<evidence type="ECO:0000256" key="2">
    <source>
        <dbReference type="ARBA" id="ARBA00022670"/>
    </source>
</evidence>
<name>A0A5J9UYB5_9POAL</name>
<keyword evidence="5 7" id="KW-0788">Thiol protease</keyword>
<dbReference type="GO" id="GO:0006508">
    <property type="term" value="P:proteolysis"/>
    <property type="evidence" value="ECO:0007669"/>
    <property type="project" value="UniProtKB-KW"/>
</dbReference>
<comment type="catalytic activity">
    <reaction evidence="7">
        <text>Thiol-dependent hydrolysis of ester, thioester, amide, peptide and isopeptide bonds formed by the C-terminal Gly of ubiquitin (a 76-residue protein attached to proteins as an intracellular targeting signal).</text>
        <dbReference type="EC" id="3.4.19.12"/>
    </reaction>
</comment>
<dbReference type="Proteomes" id="UP000324897">
    <property type="component" value="Chromosome 1"/>
</dbReference>
<dbReference type="PANTHER" id="PTHR24006:SF747">
    <property type="entry name" value="UBIQUITIN CARBOXYL-TERMINAL HYDROLASE 20"/>
    <property type="match status" value="1"/>
</dbReference>
<evidence type="ECO:0000256" key="4">
    <source>
        <dbReference type="ARBA" id="ARBA00022801"/>
    </source>
</evidence>
<dbReference type="GO" id="GO:0004843">
    <property type="term" value="F:cysteine-type deubiquitinase activity"/>
    <property type="evidence" value="ECO:0007669"/>
    <property type="project" value="UniProtKB-UniRule"/>
</dbReference>
<dbReference type="PANTHER" id="PTHR24006">
    <property type="entry name" value="UBIQUITIN CARBOXYL-TERMINAL HYDROLASE"/>
    <property type="match status" value="1"/>
</dbReference>
<feature type="region of interest" description="Disordered" evidence="8">
    <location>
        <begin position="550"/>
        <end position="589"/>
    </location>
</feature>
<dbReference type="Pfam" id="PF00443">
    <property type="entry name" value="UCH"/>
    <property type="match status" value="1"/>
</dbReference>
<dbReference type="PROSITE" id="PS50235">
    <property type="entry name" value="USP_3"/>
    <property type="match status" value="1"/>
</dbReference>
<feature type="domain" description="USP" evidence="9">
    <location>
        <begin position="170"/>
        <end position="478"/>
    </location>
</feature>
<evidence type="ECO:0000313" key="10">
    <source>
        <dbReference type="EMBL" id="TVU28077.1"/>
    </source>
</evidence>
<dbReference type="GO" id="GO:0005634">
    <property type="term" value="C:nucleus"/>
    <property type="evidence" value="ECO:0007669"/>
    <property type="project" value="TreeGrafter"/>
</dbReference>
<keyword evidence="11" id="KW-1185">Reference proteome</keyword>
<dbReference type="FunFam" id="3.90.70.10:FF:000116">
    <property type="entry name" value="Ubiquitin carboxyl-terminal hydrolase 20"/>
    <property type="match status" value="1"/>
</dbReference>
<dbReference type="Gramene" id="TVU28077">
    <property type="protein sequence ID" value="TVU28077"/>
    <property type="gene ID" value="EJB05_19585"/>
</dbReference>
<dbReference type="EC" id="3.4.19.12" evidence="7"/>
<gene>
    <name evidence="10" type="ORF">EJB05_19585</name>
</gene>
<dbReference type="SUPFAM" id="SSF54001">
    <property type="entry name" value="Cysteine proteinases"/>
    <property type="match status" value="1"/>
</dbReference>
<comment type="function">
    <text evidence="6 7">Recognizes and hydrolyzes the peptide bond at the C-terminal Gly of ubiquitin. Involved in the processing of poly-ubiquitin precursors as well as that of ubiquitinated proteins.</text>
</comment>
<feature type="region of interest" description="Disordered" evidence="8">
    <location>
        <begin position="496"/>
        <end position="531"/>
    </location>
</feature>
<dbReference type="InterPro" id="IPR028889">
    <property type="entry name" value="USP"/>
</dbReference>
<dbReference type="Gene3D" id="3.90.70.10">
    <property type="entry name" value="Cysteine proteinases"/>
    <property type="match status" value="1"/>
</dbReference>
<dbReference type="AlphaFoldDB" id="A0A5J9UYB5"/>
<dbReference type="InterPro" id="IPR038765">
    <property type="entry name" value="Papain-like_cys_pep_sf"/>
</dbReference>
<feature type="compositionally biased region" description="Low complexity" evidence="8">
    <location>
        <begin position="517"/>
        <end position="526"/>
    </location>
</feature>
<dbReference type="PROSITE" id="PS00973">
    <property type="entry name" value="USP_2"/>
    <property type="match status" value="1"/>
</dbReference>
<dbReference type="OrthoDB" id="420187at2759"/>
<dbReference type="InterPro" id="IPR018200">
    <property type="entry name" value="USP_CS"/>
</dbReference>
<feature type="compositionally biased region" description="Basic and acidic residues" evidence="8">
    <location>
        <begin position="688"/>
        <end position="702"/>
    </location>
</feature>
<evidence type="ECO:0000313" key="11">
    <source>
        <dbReference type="Proteomes" id="UP000324897"/>
    </source>
</evidence>
<proteinExistence type="inferred from homology"/>
<reference evidence="10 11" key="1">
    <citation type="journal article" date="2019" name="Sci. Rep.">
        <title>A high-quality genome of Eragrostis curvula grass provides insights into Poaceae evolution and supports new strategies to enhance forage quality.</title>
        <authorList>
            <person name="Carballo J."/>
            <person name="Santos B.A.C.M."/>
            <person name="Zappacosta D."/>
            <person name="Garbus I."/>
            <person name="Selva J.P."/>
            <person name="Gallo C.A."/>
            <person name="Diaz A."/>
            <person name="Albertini E."/>
            <person name="Caccamo M."/>
            <person name="Echenique V."/>
        </authorList>
    </citation>
    <scope>NUCLEOTIDE SEQUENCE [LARGE SCALE GENOMIC DNA]</scope>
    <source>
        <strain evidence="11">cv. Victoria</strain>
        <tissue evidence="10">Leaf</tissue>
    </source>
</reference>
<dbReference type="GO" id="GO:0016579">
    <property type="term" value="P:protein deubiquitination"/>
    <property type="evidence" value="ECO:0007669"/>
    <property type="project" value="InterPro"/>
</dbReference>
<dbReference type="PROSITE" id="PS00972">
    <property type="entry name" value="USP_1"/>
    <property type="match status" value="1"/>
</dbReference>
<keyword evidence="2 7" id="KW-0645">Protease</keyword>
<dbReference type="InterPro" id="IPR001394">
    <property type="entry name" value="Peptidase_C19_UCH"/>
</dbReference>
<evidence type="ECO:0000256" key="1">
    <source>
        <dbReference type="ARBA" id="ARBA00009085"/>
    </source>
</evidence>
<comment type="caution">
    <text evidence="10">The sequence shown here is derived from an EMBL/GenBank/DDBJ whole genome shotgun (WGS) entry which is preliminary data.</text>
</comment>
<evidence type="ECO:0000256" key="3">
    <source>
        <dbReference type="ARBA" id="ARBA00022786"/>
    </source>
</evidence>
<accession>A0A5J9UYB5</accession>
<organism evidence="10 11">
    <name type="scientific">Eragrostis curvula</name>
    <name type="common">weeping love grass</name>
    <dbReference type="NCBI Taxonomy" id="38414"/>
    <lineage>
        <taxon>Eukaryota</taxon>
        <taxon>Viridiplantae</taxon>
        <taxon>Streptophyta</taxon>
        <taxon>Embryophyta</taxon>
        <taxon>Tracheophyta</taxon>
        <taxon>Spermatophyta</taxon>
        <taxon>Magnoliopsida</taxon>
        <taxon>Liliopsida</taxon>
        <taxon>Poales</taxon>
        <taxon>Poaceae</taxon>
        <taxon>PACMAD clade</taxon>
        <taxon>Chloridoideae</taxon>
        <taxon>Eragrostideae</taxon>
        <taxon>Eragrostidinae</taxon>
        <taxon>Eragrostis</taxon>
    </lineage>
</organism>
<evidence type="ECO:0000256" key="5">
    <source>
        <dbReference type="ARBA" id="ARBA00022807"/>
    </source>
</evidence>
<dbReference type="InterPro" id="IPR050164">
    <property type="entry name" value="Peptidase_C19"/>
</dbReference>
<evidence type="ECO:0000256" key="8">
    <source>
        <dbReference type="SAM" id="MobiDB-lite"/>
    </source>
</evidence>
<evidence type="ECO:0000256" key="7">
    <source>
        <dbReference type="RuleBase" id="RU366025"/>
    </source>
</evidence>
<protein>
    <recommendedName>
        <fullName evidence="7">Ubiquitin carboxyl-terminal hydrolase</fullName>
        <ecNumber evidence="7">3.4.19.12</ecNumber>
    </recommendedName>
</protein>
<comment type="similarity">
    <text evidence="1 7">Belongs to the peptidase C19 family.</text>
</comment>
<dbReference type="GO" id="GO:0005829">
    <property type="term" value="C:cytosol"/>
    <property type="evidence" value="ECO:0007669"/>
    <property type="project" value="TreeGrafter"/>
</dbReference>
<feature type="region of interest" description="Disordered" evidence="8">
    <location>
        <begin position="684"/>
        <end position="710"/>
    </location>
</feature>
<evidence type="ECO:0000256" key="6">
    <source>
        <dbReference type="ARBA" id="ARBA00037450"/>
    </source>
</evidence>
<keyword evidence="3 7" id="KW-0833">Ubl conjugation pathway</keyword>
<evidence type="ECO:0000259" key="9">
    <source>
        <dbReference type="PROSITE" id="PS50235"/>
    </source>
</evidence>